<dbReference type="AlphaFoldDB" id="A0A833DUS3"/>
<accession>A0A833DUS3</accession>
<protein>
    <submittedName>
        <fullName evidence="2">CopG family transcriptional regulator</fullName>
    </submittedName>
</protein>
<dbReference type="EMBL" id="DQTV01000071">
    <property type="protein sequence ID" value="HIP57174.1"/>
    <property type="molecule type" value="Genomic_DNA"/>
</dbReference>
<sequence>MRTIIIKIDDKVYDELERRARSEGFLTVSDYVRNLILRNLGYISTESHSMVSEHEEVSARKGTAVIEKLVTYIERKIHDKINPFTSKIDEVNRKLAEVIERIELLEDKVKELESKASSCHEVTAPHGEEERERKEKPRRTARDILRDQKVMFESEIVKRIKDRDTFFLKLERSGAKIIEAKDERIAVDPDFWHEFVEKVKALSTNNEDKIKEYLDPIEYKLFNKLRESALIYFDATSRRWNLLVE</sequence>
<feature type="region of interest" description="Disordered" evidence="1">
    <location>
        <begin position="116"/>
        <end position="139"/>
    </location>
</feature>
<gene>
    <name evidence="2" type="ORF">EYH02_03780</name>
</gene>
<reference evidence="2" key="1">
    <citation type="journal article" date="2020" name="ISME J.">
        <title>Gammaproteobacteria mediating utilization of methyl-, sulfur- and petroleum organic compounds in deep ocean hydrothermal plumes.</title>
        <authorList>
            <person name="Zhou Z."/>
            <person name="Liu Y."/>
            <person name="Pan J."/>
            <person name="Cron B.R."/>
            <person name="Toner B.M."/>
            <person name="Anantharaman K."/>
            <person name="Breier J.A."/>
            <person name="Dick G.J."/>
            <person name="Li M."/>
        </authorList>
    </citation>
    <scope>NUCLEOTIDE SEQUENCE</scope>
    <source>
        <strain evidence="2">SZUA-1435</strain>
    </source>
</reference>
<proteinExistence type="predicted"/>
<dbReference type="Proteomes" id="UP000605805">
    <property type="component" value="Unassembled WGS sequence"/>
</dbReference>
<comment type="caution">
    <text evidence="2">The sequence shown here is derived from an EMBL/GenBank/DDBJ whole genome shotgun (WGS) entry which is preliminary data.</text>
</comment>
<feature type="compositionally biased region" description="Basic and acidic residues" evidence="1">
    <location>
        <begin position="126"/>
        <end position="139"/>
    </location>
</feature>
<organism evidence="2 3">
    <name type="scientific">Ignisphaera aggregans</name>
    <dbReference type="NCBI Taxonomy" id="334771"/>
    <lineage>
        <taxon>Archaea</taxon>
        <taxon>Thermoproteota</taxon>
        <taxon>Thermoprotei</taxon>
        <taxon>Desulfurococcales</taxon>
        <taxon>Desulfurococcaceae</taxon>
        <taxon>Ignisphaera</taxon>
    </lineage>
</organism>
<evidence type="ECO:0000256" key="1">
    <source>
        <dbReference type="SAM" id="MobiDB-lite"/>
    </source>
</evidence>
<name>A0A833DUS3_9CREN</name>
<evidence type="ECO:0000313" key="3">
    <source>
        <dbReference type="Proteomes" id="UP000605805"/>
    </source>
</evidence>
<evidence type="ECO:0000313" key="2">
    <source>
        <dbReference type="EMBL" id="HIP57174.1"/>
    </source>
</evidence>